<accession>A0AAV4DX16</accession>
<protein>
    <submittedName>
        <fullName evidence="1">Uncharacterized protein</fullName>
    </submittedName>
</protein>
<evidence type="ECO:0000313" key="2">
    <source>
        <dbReference type="Proteomes" id="UP000735302"/>
    </source>
</evidence>
<dbReference type="Proteomes" id="UP000735302">
    <property type="component" value="Unassembled WGS sequence"/>
</dbReference>
<keyword evidence="2" id="KW-1185">Reference proteome</keyword>
<name>A0AAV4DX16_9GAST</name>
<dbReference type="AlphaFoldDB" id="A0AAV4DX16"/>
<organism evidence="1 2">
    <name type="scientific">Plakobranchus ocellatus</name>
    <dbReference type="NCBI Taxonomy" id="259542"/>
    <lineage>
        <taxon>Eukaryota</taxon>
        <taxon>Metazoa</taxon>
        <taxon>Spiralia</taxon>
        <taxon>Lophotrochozoa</taxon>
        <taxon>Mollusca</taxon>
        <taxon>Gastropoda</taxon>
        <taxon>Heterobranchia</taxon>
        <taxon>Euthyneura</taxon>
        <taxon>Panpulmonata</taxon>
        <taxon>Sacoglossa</taxon>
        <taxon>Placobranchoidea</taxon>
        <taxon>Plakobranchidae</taxon>
        <taxon>Plakobranchus</taxon>
    </lineage>
</organism>
<evidence type="ECO:0000313" key="1">
    <source>
        <dbReference type="EMBL" id="GFO48431.1"/>
    </source>
</evidence>
<sequence length="96" mass="10750">MEVILTAAEEYASSADLGGGCYMPLLKVVFMGDNTTLYSKGNKTCRKLDRLGAIMNLGQTHVQTKEISKPFYEEKQIRNFSLKVASQDIPRICQMI</sequence>
<reference evidence="1 2" key="1">
    <citation type="journal article" date="2021" name="Elife">
        <title>Chloroplast acquisition without the gene transfer in kleptoplastic sea slugs, Plakobranchus ocellatus.</title>
        <authorList>
            <person name="Maeda T."/>
            <person name="Takahashi S."/>
            <person name="Yoshida T."/>
            <person name="Shimamura S."/>
            <person name="Takaki Y."/>
            <person name="Nagai Y."/>
            <person name="Toyoda A."/>
            <person name="Suzuki Y."/>
            <person name="Arimoto A."/>
            <person name="Ishii H."/>
            <person name="Satoh N."/>
            <person name="Nishiyama T."/>
            <person name="Hasebe M."/>
            <person name="Maruyama T."/>
            <person name="Minagawa J."/>
            <person name="Obokata J."/>
            <person name="Shigenobu S."/>
        </authorList>
    </citation>
    <scope>NUCLEOTIDE SEQUENCE [LARGE SCALE GENOMIC DNA]</scope>
</reference>
<gene>
    <name evidence="1" type="ORF">PoB_007493600</name>
</gene>
<comment type="caution">
    <text evidence="1">The sequence shown here is derived from an EMBL/GenBank/DDBJ whole genome shotgun (WGS) entry which is preliminary data.</text>
</comment>
<proteinExistence type="predicted"/>
<dbReference type="EMBL" id="BLXT01008389">
    <property type="protein sequence ID" value="GFO48431.1"/>
    <property type="molecule type" value="Genomic_DNA"/>
</dbReference>